<organism evidence="2 3">
    <name type="scientific">Eimeria maxima</name>
    <name type="common">Coccidian parasite</name>
    <dbReference type="NCBI Taxonomy" id="5804"/>
    <lineage>
        <taxon>Eukaryota</taxon>
        <taxon>Sar</taxon>
        <taxon>Alveolata</taxon>
        <taxon>Apicomplexa</taxon>
        <taxon>Conoidasida</taxon>
        <taxon>Coccidia</taxon>
        <taxon>Eucoccidiorida</taxon>
        <taxon>Eimeriorina</taxon>
        <taxon>Eimeriidae</taxon>
        <taxon>Eimeria</taxon>
    </lineage>
</organism>
<feature type="compositionally biased region" description="Low complexity" evidence="1">
    <location>
        <begin position="51"/>
        <end position="83"/>
    </location>
</feature>
<reference evidence="2" key="2">
    <citation type="submission" date="2013-10" db="EMBL/GenBank/DDBJ databases">
        <authorList>
            <person name="Aslett M."/>
        </authorList>
    </citation>
    <scope>NUCLEOTIDE SEQUENCE [LARGE SCALE GENOMIC DNA]</scope>
    <source>
        <strain evidence="2">Weybridge</strain>
    </source>
</reference>
<dbReference type="EMBL" id="HG720103">
    <property type="protein sequence ID" value="CDJ59117.1"/>
    <property type="molecule type" value="Genomic_DNA"/>
</dbReference>
<proteinExistence type="predicted"/>
<feature type="region of interest" description="Disordered" evidence="1">
    <location>
        <begin position="51"/>
        <end position="121"/>
    </location>
</feature>
<dbReference type="VEuPathDB" id="ToxoDB:EMWEY_00019960"/>
<feature type="region of interest" description="Disordered" evidence="1">
    <location>
        <begin position="1"/>
        <end position="38"/>
    </location>
</feature>
<keyword evidence="3" id="KW-1185">Reference proteome</keyword>
<name>U6M4I4_EIMMA</name>
<evidence type="ECO:0000313" key="2">
    <source>
        <dbReference type="EMBL" id="CDJ59117.1"/>
    </source>
</evidence>
<dbReference type="GeneID" id="25335982"/>
<sequence>MPGDKHSSAPSTSLQKADSRGAIPVEATHDEPSSSPWWSFGLISAAAAAAAAVTGGSATNAGTSPEEASGDDAPGAAGAAEGAAESEGEAAQATEDDGGGGTVRFHPEATQGGKGTGRRRRMQEDAVANMGFVELVENLLLTHDSSNRRGFRSSSIGSIVTEVSSEPDSDADSGYLRAEQGGEEEIGWEWEAEEISAFALQIHAKMRQQLEQEAAFVEIGFKSGIALMTGALAIEDDTKMQLHEGRLAGLGLTPLDDETETNVERMDLGMLLTLTPDNYEQWRDFSAPPQPVLRFQSNNRQPN</sequence>
<dbReference type="AlphaFoldDB" id="U6M4I4"/>
<evidence type="ECO:0000256" key="1">
    <source>
        <dbReference type="SAM" id="MobiDB-lite"/>
    </source>
</evidence>
<reference evidence="2" key="1">
    <citation type="submission" date="2013-10" db="EMBL/GenBank/DDBJ databases">
        <title>Genomic analysis of the causative agents of coccidiosis in chickens.</title>
        <authorList>
            <person name="Reid A.J."/>
            <person name="Blake D."/>
            <person name="Billington K."/>
            <person name="Browne H."/>
            <person name="Dunn M."/>
            <person name="Hung S."/>
            <person name="Kawahara F."/>
            <person name="Miranda-Saavedra D."/>
            <person name="Mourier T."/>
            <person name="Nagra H."/>
            <person name="Otto T.D."/>
            <person name="Rawlings N."/>
            <person name="Sanchez A."/>
            <person name="Sanders M."/>
            <person name="Subramaniam C."/>
            <person name="Tay Y."/>
            <person name="Dear P."/>
            <person name="Doerig C."/>
            <person name="Gruber A."/>
            <person name="Parkinson J."/>
            <person name="Shirley M."/>
            <person name="Wan K.L."/>
            <person name="Berriman M."/>
            <person name="Tomley F."/>
            <person name="Pain A."/>
        </authorList>
    </citation>
    <scope>NUCLEOTIDE SEQUENCE [LARGE SCALE GENOMIC DNA]</scope>
    <source>
        <strain evidence="2">Weybridge</strain>
    </source>
</reference>
<protein>
    <submittedName>
        <fullName evidence="2">Uncharacterized protein</fullName>
    </submittedName>
</protein>
<feature type="compositionally biased region" description="Acidic residues" evidence="1">
    <location>
        <begin position="84"/>
        <end position="98"/>
    </location>
</feature>
<dbReference type="RefSeq" id="XP_013335765.1">
    <property type="nucleotide sequence ID" value="XM_013480311.1"/>
</dbReference>
<dbReference type="Proteomes" id="UP000030763">
    <property type="component" value="Unassembled WGS sequence"/>
</dbReference>
<feature type="non-terminal residue" evidence="2">
    <location>
        <position position="303"/>
    </location>
</feature>
<accession>U6M4I4</accession>
<dbReference type="OMA" id="TNVERMD"/>
<dbReference type="OrthoDB" id="347667at2759"/>
<gene>
    <name evidence="2" type="ORF">EMWEY_00019960</name>
</gene>
<evidence type="ECO:0000313" key="3">
    <source>
        <dbReference type="Proteomes" id="UP000030763"/>
    </source>
</evidence>